<proteinExistence type="inferred from homology"/>
<keyword evidence="3 13" id="KW-0732">Signal</keyword>
<evidence type="ECO:0000256" key="7">
    <source>
        <dbReference type="ARBA" id="ARBA00023295"/>
    </source>
</evidence>
<feature type="compositionally biased region" description="Gly residues" evidence="12">
    <location>
        <begin position="504"/>
        <end position="514"/>
    </location>
</feature>
<dbReference type="InterPro" id="IPR013783">
    <property type="entry name" value="Ig-like_fold"/>
</dbReference>
<dbReference type="VEuPathDB" id="FungiDB:PDIP_42500"/>
<dbReference type="PROSITE" id="PS00820">
    <property type="entry name" value="GLUCOAMYLASE"/>
    <property type="match status" value="1"/>
</dbReference>
<dbReference type="InterPro" id="IPR008928">
    <property type="entry name" value="6-hairpin_glycosidase_sf"/>
</dbReference>
<dbReference type="GO" id="GO:0000272">
    <property type="term" value="P:polysaccharide catabolic process"/>
    <property type="evidence" value="ECO:0007669"/>
    <property type="project" value="UniProtKB-KW"/>
</dbReference>
<dbReference type="SMART" id="SM01065">
    <property type="entry name" value="CBM_2"/>
    <property type="match status" value="1"/>
</dbReference>
<dbReference type="GO" id="GO:0004339">
    <property type="term" value="F:glucan 1,4-alpha-glucosidase activity"/>
    <property type="evidence" value="ECO:0007669"/>
    <property type="project" value="UniProtKB-EC"/>
</dbReference>
<dbReference type="InterPro" id="IPR000165">
    <property type="entry name" value="Glucoamylase"/>
</dbReference>
<dbReference type="FunFam" id="2.60.40.10:FF:000552">
    <property type="entry name" value="Related to glucoamylase"/>
    <property type="match status" value="1"/>
</dbReference>
<evidence type="ECO:0000313" key="16">
    <source>
        <dbReference type="Proteomes" id="UP000595662"/>
    </source>
</evidence>
<protein>
    <recommendedName>
        <fullName evidence="9">Glucoamylase</fullName>
        <ecNumber evidence="9">3.2.1.3</ecNumber>
    </recommendedName>
    <alternativeName>
        <fullName evidence="9">1,4-alpha-D-glucan glucohydrolase</fullName>
    </alternativeName>
    <alternativeName>
        <fullName evidence="9">Glucan 1,4-alpha-glucosidase</fullName>
    </alternativeName>
</protein>
<evidence type="ECO:0000256" key="6">
    <source>
        <dbReference type="ARBA" id="ARBA00023277"/>
    </source>
</evidence>
<keyword evidence="8 9" id="KW-0624">Polysaccharide degradation</keyword>
<dbReference type="AlphaFoldDB" id="A0A7T7BNK4"/>
<evidence type="ECO:0000256" key="12">
    <source>
        <dbReference type="SAM" id="MobiDB-lite"/>
    </source>
</evidence>
<dbReference type="Pfam" id="PF00686">
    <property type="entry name" value="CBM_20"/>
    <property type="match status" value="1"/>
</dbReference>
<dbReference type="InterPro" id="IPR008291">
    <property type="entry name" value="Glucoamylase_SBD"/>
</dbReference>
<dbReference type="InterPro" id="IPR011613">
    <property type="entry name" value="GH15-like"/>
</dbReference>
<dbReference type="Proteomes" id="UP000595662">
    <property type="component" value="Chromosome 5"/>
</dbReference>
<organism evidence="15 16">
    <name type="scientific">Penicillium digitatum</name>
    <name type="common">Green mold</name>
    <dbReference type="NCBI Taxonomy" id="36651"/>
    <lineage>
        <taxon>Eukaryota</taxon>
        <taxon>Fungi</taxon>
        <taxon>Dikarya</taxon>
        <taxon>Ascomycota</taxon>
        <taxon>Pezizomycotina</taxon>
        <taxon>Eurotiomycetes</taxon>
        <taxon>Eurotiomycetidae</taxon>
        <taxon>Eurotiales</taxon>
        <taxon>Aspergillaceae</taxon>
        <taxon>Penicillium</taxon>
    </lineage>
</organism>
<dbReference type="Pfam" id="PF00723">
    <property type="entry name" value="Glyco_hydro_15"/>
    <property type="match status" value="1"/>
</dbReference>
<feature type="chain" id="PRO_5030688919" description="Glucoamylase" evidence="13">
    <location>
        <begin position="21"/>
        <end position="640"/>
    </location>
</feature>
<evidence type="ECO:0000256" key="5">
    <source>
        <dbReference type="ARBA" id="ARBA00023180"/>
    </source>
</evidence>
<feature type="active site" description="Proton acceptor" evidence="10">
    <location>
        <position position="206"/>
    </location>
</feature>
<feature type="region of interest" description="Disordered" evidence="12">
    <location>
        <begin position="499"/>
        <end position="528"/>
    </location>
</feature>
<dbReference type="FunFam" id="1.50.10.10:FF:000018">
    <property type="entry name" value="Glucoamylase"/>
    <property type="match status" value="1"/>
</dbReference>
<sequence>MVRFFWAALWALTLGQVVMAVQQILAPRATGSLDIWLATERVVARQGILNNIGSAGAYAANAKPGIVVASPSTSNPNYYYTWTRDSALVFKTLIDLFKNGDSALLDVIEEYINAQAYIQTVSNPSGDLSGGGGLGEPKFNTDETAFTGSWGRPQRDGPALRATALISFGQWLMDNGYTTYATNIVWPIVRNDLSYVAQYWNQTGFDLWEEVSGSSFFTIAAQHRALVEGSTFARQVGVSCSSCDSQAPQVLCFLQSFWTGSYILANFGGGRSGKDANTLLGSIQTFDPEAGCDDTTFQPCSARALANHKVVTDSFRSVYSLNSGIAAGKAVSVGRYPEDSYYNGNPWYLCTLAAAEQLYDAIYTWNQIGSLTITSVSLSFFKDLYSSAAPGTYSSSSDTYASIVSAVKTYADGYVRVVETYAPSSGSLSEQFSRSDGSQLSARDLTWSYAALLTANERRNAIVPAPWGETSASSVPGQCQYTSAVGTFSSATNTAWPSTLTSGSGSGTTTGSGGATTTKTTPATKTTSTITSCTTPTAVAVTFNVIATTLYGQNIKLAGSISELGSWSPSSAIALSASSYTTSNHLWFVTVTLPAGISFTYKFIRVVSDGTITWESDPNLSYTVPATCGATAVTVNNTWR</sequence>
<dbReference type="InterPro" id="IPR012341">
    <property type="entry name" value="6hp_glycosidase-like_sf"/>
</dbReference>
<evidence type="ECO:0000259" key="14">
    <source>
        <dbReference type="PROSITE" id="PS51166"/>
    </source>
</evidence>
<evidence type="ECO:0000256" key="9">
    <source>
        <dbReference type="PIRNR" id="PIRNR001031"/>
    </source>
</evidence>
<dbReference type="Gene3D" id="1.50.10.10">
    <property type="match status" value="1"/>
</dbReference>
<dbReference type="InterPro" id="IPR046966">
    <property type="entry name" value="Glucoamylase_active_site"/>
</dbReference>
<dbReference type="SUPFAM" id="SSF48208">
    <property type="entry name" value="Six-hairpin glycosidases"/>
    <property type="match status" value="1"/>
</dbReference>
<dbReference type="GO" id="GO:2001070">
    <property type="term" value="F:starch binding"/>
    <property type="evidence" value="ECO:0007669"/>
    <property type="project" value="InterPro"/>
</dbReference>
<reference evidence="15 16" key="1">
    <citation type="submission" date="2020-08" db="EMBL/GenBank/DDBJ databases">
        <title>The completed genome sequence of the pathogenic ascomycete fungus Penicillium digitatum.</title>
        <authorList>
            <person name="Wang M."/>
        </authorList>
    </citation>
    <scope>NUCLEOTIDE SEQUENCE [LARGE SCALE GENOMIC DNA]</scope>
    <source>
        <strain evidence="15 16">PdW03</strain>
    </source>
</reference>
<keyword evidence="5" id="KW-0325">Glycoprotein</keyword>
<dbReference type="RefSeq" id="XP_014535241.1">
    <property type="nucleotide sequence ID" value="XM_014679755.1"/>
</dbReference>
<evidence type="ECO:0000256" key="11">
    <source>
        <dbReference type="PIRSR" id="PIRSR001031-2"/>
    </source>
</evidence>
<feature type="domain" description="CBM20" evidence="14">
    <location>
        <begin position="533"/>
        <end position="640"/>
    </location>
</feature>
<evidence type="ECO:0000256" key="8">
    <source>
        <dbReference type="ARBA" id="ARBA00023326"/>
    </source>
</evidence>
<dbReference type="InterPro" id="IPR013784">
    <property type="entry name" value="Carb-bd-like_fold"/>
</dbReference>
<feature type="signal peptide" evidence="13">
    <location>
        <begin position="1"/>
        <end position="20"/>
    </location>
</feature>
<keyword evidence="4 9" id="KW-0378">Hydrolase</keyword>
<evidence type="ECO:0000313" key="15">
    <source>
        <dbReference type="EMBL" id="QQK46372.1"/>
    </source>
</evidence>
<evidence type="ECO:0000256" key="13">
    <source>
        <dbReference type="SAM" id="SignalP"/>
    </source>
</evidence>
<comment type="similarity">
    <text evidence="2 9">Belongs to the glycosyl hydrolase 15 family.</text>
</comment>
<dbReference type="InterPro" id="IPR002044">
    <property type="entry name" value="CBM20"/>
</dbReference>
<dbReference type="SUPFAM" id="SSF49452">
    <property type="entry name" value="Starch-binding domain-like"/>
    <property type="match status" value="1"/>
</dbReference>
<dbReference type="PROSITE" id="PS51166">
    <property type="entry name" value="CBM20"/>
    <property type="match status" value="1"/>
</dbReference>
<evidence type="ECO:0000256" key="2">
    <source>
        <dbReference type="ARBA" id="ARBA00006188"/>
    </source>
</evidence>
<dbReference type="KEGG" id="pdp:PDIP_42500"/>
<feature type="binding site" evidence="11">
    <location>
        <position position="150"/>
    </location>
    <ligand>
        <name>substrate</name>
    </ligand>
</feature>
<gene>
    <name evidence="15" type="ORF">Pdw03_1270</name>
</gene>
<dbReference type="OMA" id="NRKYTVP"/>
<dbReference type="EC" id="3.2.1.3" evidence="9"/>
<name>A0A7T7BNK4_PENDI</name>
<comment type="catalytic activity">
    <reaction evidence="1 9">
        <text>Hydrolysis of terminal (1-&gt;4)-linked alpha-D-glucose residues successively from non-reducing ends of the chains with release of beta-D-glucose.</text>
        <dbReference type="EC" id="3.2.1.3"/>
    </reaction>
</comment>
<dbReference type="GO" id="GO:0000324">
    <property type="term" value="C:fungal-type vacuole"/>
    <property type="evidence" value="ECO:0007669"/>
    <property type="project" value="TreeGrafter"/>
</dbReference>
<dbReference type="PIRSF" id="PIRSF001031">
    <property type="entry name" value="Glu-a-glcsd_SBD"/>
    <property type="match status" value="1"/>
</dbReference>
<evidence type="ECO:0000256" key="4">
    <source>
        <dbReference type="ARBA" id="ARBA00022801"/>
    </source>
</evidence>
<dbReference type="GeneID" id="26232568"/>
<accession>A0A7T7BNK4</accession>
<evidence type="ECO:0000256" key="3">
    <source>
        <dbReference type="ARBA" id="ARBA00022729"/>
    </source>
</evidence>
<dbReference type="PANTHER" id="PTHR31616">
    <property type="entry name" value="TREHALASE"/>
    <property type="match status" value="1"/>
</dbReference>
<dbReference type="PANTHER" id="PTHR31616:SF12">
    <property type="entry name" value="GLUCOAMYLASE"/>
    <property type="match status" value="1"/>
</dbReference>
<feature type="active site" description="Proton donor" evidence="10">
    <location>
        <position position="209"/>
    </location>
</feature>
<keyword evidence="7 9" id="KW-0326">Glycosidase</keyword>
<evidence type="ECO:0000256" key="10">
    <source>
        <dbReference type="PIRSR" id="PIRSR001031-1"/>
    </source>
</evidence>
<dbReference type="Gene3D" id="2.60.40.10">
    <property type="entry name" value="Immunoglobulins"/>
    <property type="match status" value="1"/>
</dbReference>
<dbReference type="CDD" id="cd05811">
    <property type="entry name" value="CBM20_glucoamylase"/>
    <property type="match status" value="1"/>
</dbReference>
<evidence type="ECO:0000256" key="1">
    <source>
        <dbReference type="ARBA" id="ARBA00001863"/>
    </source>
</evidence>
<keyword evidence="6 9" id="KW-0119">Carbohydrate metabolism</keyword>
<dbReference type="EMBL" id="CP060778">
    <property type="protein sequence ID" value="QQK46372.1"/>
    <property type="molecule type" value="Genomic_DNA"/>
</dbReference>
<dbReference type="InterPro" id="IPR034836">
    <property type="entry name" value="CBM20_glucoamylase"/>
</dbReference>
<dbReference type="PRINTS" id="PR00736">
    <property type="entry name" value="GLHYDRLASE15"/>
</dbReference>
<feature type="compositionally biased region" description="Low complexity" evidence="12">
    <location>
        <begin position="515"/>
        <end position="528"/>
    </location>
</feature>